<comment type="caution">
    <text evidence="1">The sequence shown here is derived from an EMBL/GenBank/DDBJ whole genome shotgun (WGS) entry which is preliminary data.</text>
</comment>
<accession>A0A2W1N2I6</accession>
<protein>
    <submittedName>
        <fullName evidence="1">Uncharacterized protein</fullName>
    </submittedName>
</protein>
<dbReference type="RefSeq" id="WP_111062716.1">
    <property type="nucleotide sequence ID" value="NZ_JBHUCU010000016.1"/>
</dbReference>
<evidence type="ECO:0000313" key="2">
    <source>
        <dbReference type="Proteomes" id="UP000249248"/>
    </source>
</evidence>
<name>A0A2W1N2I6_9FLAO</name>
<proteinExistence type="predicted"/>
<gene>
    <name evidence="1" type="ORF">DNU06_07920</name>
</gene>
<sequence>MEENTSFKKLDTEFRKVAKSVQNNKLEGLDVYNYVMKKSFLSGPSEIITVSHKNDKIQMIGIKSKDPKEYLQIAGILRNASPMIKLVENRGSSEIYTTFEEDFTFQIGQDLYQKGDNVLTIIRND</sequence>
<organism evidence="1 2">
    <name type="scientific">Putridiphycobacter roseus</name>
    <dbReference type="NCBI Taxonomy" id="2219161"/>
    <lineage>
        <taxon>Bacteria</taxon>
        <taxon>Pseudomonadati</taxon>
        <taxon>Bacteroidota</taxon>
        <taxon>Flavobacteriia</taxon>
        <taxon>Flavobacteriales</taxon>
        <taxon>Crocinitomicaceae</taxon>
        <taxon>Putridiphycobacter</taxon>
    </lineage>
</organism>
<dbReference type="EMBL" id="QKSB01000004">
    <property type="protein sequence ID" value="PZE17191.1"/>
    <property type="molecule type" value="Genomic_DNA"/>
</dbReference>
<dbReference type="Proteomes" id="UP000249248">
    <property type="component" value="Unassembled WGS sequence"/>
</dbReference>
<evidence type="ECO:0000313" key="1">
    <source>
        <dbReference type="EMBL" id="PZE17191.1"/>
    </source>
</evidence>
<reference evidence="1 2" key="1">
    <citation type="submission" date="2018-06" db="EMBL/GenBank/DDBJ databases">
        <title>The draft genome sequence of Crocinitomix sp. SM1701.</title>
        <authorList>
            <person name="Zhang X."/>
        </authorList>
    </citation>
    <scope>NUCLEOTIDE SEQUENCE [LARGE SCALE GENOMIC DNA]</scope>
    <source>
        <strain evidence="1 2">SM1701</strain>
    </source>
</reference>
<keyword evidence="2" id="KW-1185">Reference proteome</keyword>
<dbReference type="AlphaFoldDB" id="A0A2W1N2I6"/>